<dbReference type="EMBL" id="LCBF01000023">
    <property type="protein sequence ID" value="KKS06718.1"/>
    <property type="molecule type" value="Genomic_DNA"/>
</dbReference>
<feature type="transmembrane region" description="Helical" evidence="1">
    <location>
        <begin position="58"/>
        <end position="75"/>
    </location>
</feature>
<evidence type="ECO:0000256" key="1">
    <source>
        <dbReference type="SAM" id="Phobius"/>
    </source>
</evidence>
<name>A0A0G0Z1G3_UNCKA</name>
<feature type="transmembrane region" description="Helical" evidence="1">
    <location>
        <begin position="115"/>
        <end position="143"/>
    </location>
</feature>
<dbReference type="AlphaFoldDB" id="A0A0G0Z1G3"/>
<keyword evidence="1" id="KW-1133">Transmembrane helix</keyword>
<gene>
    <name evidence="2" type="ORF">UU59_C0023G0008</name>
</gene>
<dbReference type="Proteomes" id="UP000034544">
    <property type="component" value="Unassembled WGS sequence"/>
</dbReference>
<feature type="transmembrane region" description="Helical" evidence="1">
    <location>
        <begin position="81"/>
        <end position="103"/>
    </location>
</feature>
<dbReference type="InterPro" id="IPR008875">
    <property type="entry name" value="TraX"/>
</dbReference>
<reference evidence="2 3" key="1">
    <citation type="journal article" date="2015" name="Nature">
        <title>rRNA introns, odd ribosomes, and small enigmatic genomes across a large radiation of phyla.</title>
        <authorList>
            <person name="Brown C.T."/>
            <person name="Hug L.A."/>
            <person name="Thomas B.C."/>
            <person name="Sharon I."/>
            <person name="Castelle C.J."/>
            <person name="Singh A."/>
            <person name="Wilkins M.J."/>
            <person name="Williams K.H."/>
            <person name="Banfield J.F."/>
        </authorList>
    </citation>
    <scope>NUCLEOTIDE SEQUENCE [LARGE SCALE GENOMIC DNA]</scope>
</reference>
<accession>A0A0G0Z1G3</accession>
<feature type="transmembrane region" description="Helical" evidence="1">
    <location>
        <begin position="163"/>
        <end position="192"/>
    </location>
</feature>
<dbReference type="Pfam" id="PF05857">
    <property type="entry name" value="TraX"/>
    <property type="match status" value="1"/>
</dbReference>
<keyword evidence="1" id="KW-0472">Membrane</keyword>
<feature type="transmembrane region" description="Helical" evidence="1">
    <location>
        <begin position="28"/>
        <end position="46"/>
    </location>
</feature>
<keyword evidence="1" id="KW-0812">Transmembrane</keyword>
<comment type="caution">
    <text evidence="2">The sequence shown here is derived from an EMBL/GenBank/DDBJ whole genome shotgun (WGS) entry which is preliminary data.</text>
</comment>
<feature type="transmembrane region" description="Helical" evidence="1">
    <location>
        <begin position="204"/>
        <end position="224"/>
    </location>
</feature>
<sequence>MTTFVIKLIAIVTMVIDHVGLLFFPEEIIFRVVGRFSFPLFAWLIANGAKHTKNMNAYAVRLFVFALFSQIPYIMAHRTVIPGFLGLNIFFTLFLGLVGIKLISSGVNKYLQAAGVILISLGAEFSGTDYGAVGVLSIIFFYIFYDNFKLMSVFQFLLHGVLWYVLFLGSGSGLSLLPLLQPVALFSLIIIFFYNHQAGPKMRYLFYLFYPLHLLVLYFIRIYYVN</sequence>
<proteinExistence type="predicted"/>
<protein>
    <submittedName>
        <fullName evidence="2">Protein TraX</fullName>
    </submittedName>
</protein>
<evidence type="ECO:0000313" key="2">
    <source>
        <dbReference type="EMBL" id="KKS06718.1"/>
    </source>
</evidence>
<evidence type="ECO:0000313" key="3">
    <source>
        <dbReference type="Proteomes" id="UP000034544"/>
    </source>
</evidence>
<organism evidence="2 3">
    <name type="scientific">candidate division WWE3 bacterium GW2011_GWE1_41_27</name>
    <dbReference type="NCBI Taxonomy" id="1619131"/>
    <lineage>
        <taxon>Bacteria</taxon>
        <taxon>Katanobacteria</taxon>
    </lineage>
</organism>